<dbReference type="InterPro" id="IPR032861">
    <property type="entry name" value="TAXi_N"/>
</dbReference>
<keyword evidence="2" id="KW-0645">Protease</keyword>
<evidence type="ECO:0000256" key="1">
    <source>
        <dbReference type="ARBA" id="ARBA00007447"/>
    </source>
</evidence>
<sequence>MAFPPSFPTTFLLLNTFICLLTSSLSSPPLRTLNRIHMTPIHSSQKYTKLQLLQHALPRSKTRMERLSILANSATVGTMQSPVYSGEGEFLMNISIGTPPKPFSAIVDTGSDLIWTQCSPCTKCFDQPTPIFIPKIHLLTLPFHVLVNYAKT</sequence>
<dbReference type="InterPro" id="IPR051708">
    <property type="entry name" value="Plant_Aspart_Prot_A1"/>
</dbReference>
<protein>
    <recommendedName>
        <fullName evidence="5">Peptidase A1 domain-containing protein</fullName>
    </recommendedName>
</protein>
<dbReference type="InterPro" id="IPR021109">
    <property type="entry name" value="Peptidase_aspartic_dom_sf"/>
</dbReference>
<evidence type="ECO:0000256" key="3">
    <source>
        <dbReference type="ARBA" id="ARBA00022801"/>
    </source>
</evidence>
<dbReference type="Gene3D" id="2.40.70.10">
    <property type="entry name" value="Acid Proteases"/>
    <property type="match status" value="1"/>
</dbReference>
<comment type="caution">
    <text evidence="6">The sequence shown here is derived from an EMBL/GenBank/DDBJ whole genome shotgun (WGS) entry which is preliminary data.</text>
</comment>
<name>A0AAD8IF70_9APIA</name>
<dbReference type="GO" id="GO:0006508">
    <property type="term" value="P:proteolysis"/>
    <property type="evidence" value="ECO:0007669"/>
    <property type="project" value="UniProtKB-KW"/>
</dbReference>
<evidence type="ECO:0000256" key="2">
    <source>
        <dbReference type="ARBA" id="ARBA00022670"/>
    </source>
</evidence>
<reference evidence="6" key="2">
    <citation type="submission" date="2023-05" db="EMBL/GenBank/DDBJ databases">
        <authorList>
            <person name="Schelkunov M.I."/>
        </authorList>
    </citation>
    <scope>NUCLEOTIDE SEQUENCE</scope>
    <source>
        <strain evidence="6">Hsosn_3</strain>
        <tissue evidence="6">Leaf</tissue>
    </source>
</reference>
<dbReference type="AlphaFoldDB" id="A0AAD8IF70"/>
<dbReference type="Proteomes" id="UP001237642">
    <property type="component" value="Unassembled WGS sequence"/>
</dbReference>
<proteinExistence type="inferred from homology"/>
<comment type="similarity">
    <text evidence="1">Belongs to the peptidase A1 family.</text>
</comment>
<dbReference type="PROSITE" id="PS51767">
    <property type="entry name" value="PEPTIDASE_A1"/>
    <property type="match status" value="1"/>
</dbReference>
<keyword evidence="3" id="KW-0378">Hydrolase</keyword>
<feature type="chain" id="PRO_5042208506" description="Peptidase A1 domain-containing protein" evidence="4">
    <location>
        <begin position="27"/>
        <end position="152"/>
    </location>
</feature>
<evidence type="ECO:0000256" key="4">
    <source>
        <dbReference type="SAM" id="SignalP"/>
    </source>
</evidence>
<dbReference type="EMBL" id="JAUIZM010000005">
    <property type="protein sequence ID" value="KAK1384336.1"/>
    <property type="molecule type" value="Genomic_DNA"/>
</dbReference>
<evidence type="ECO:0000259" key="5">
    <source>
        <dbReference type="PROSITE" id="PS51767"/>
    </source>
</evidence>
<dbReference type="SUPFAM" id="SSF50630">
    <property type="entry name" value="Acid proteases"/>
    <property type="match status" value="1"/>
</dbReference>
<dbReference type="GO" id="GO:0004190">
    <property type="term" value="F:aspartic-type endopeptidase activity"/>
    <property type="evidence" value="ECO:0007669"/>
    <property type="project" value="InterPro"/>
</dbReference>
<dbReference type="GO" id="GO:0005576">
    <property type="term" value="C:extracellular region"/>
    <property type="evidence" value="ECO:0007669"/>
    <property type="project" value="TreeGrafter"/>
</dbReference>
<dbReference type="PROSITE" id="PS00141">
    <property type="entry name" value="ASP_PROTEASE"/>
    <property type="match status" value="1"/>
</dbReference>
<dbReference type="InterPro" id="IPR033121">
    <property type="entry name" value="PEPTIDASE_A1"/>
</dbReference>
<feature type="domain" description="Peptidase A1" evidence="5">
    <location>
        <begin position="90"/>
        <end position="152"/>
    </location>
</feature>
<reference evidence="6" key="1">
    <citation type="submission" date="2023-02" db="EMBL/GenBank/DDBJ databases">
        <title>Genome of toxic invasive species Heracleum sosnowskyi carries increased number of genes despite the absence of recent whole-genome duplications.</title>
        <authorList>
            <person name="Schelkunov M."/>
            <person name="Shtratnikova V."/>
            <person name="Makarenko M."/>
            <person name="Klepikova A."/>
            <person name="Omelchenko D."/>
            <person name="Novikova G."/>
            <person name="Obukhova E."/>
            <person name="Bogdanov V."/>
            <person name="Penin A."/>
            <person name="Logacheva M."/>
        </authorList>
    </citation>
    <scope>NUCLEOTIDE SEQUENCE</scope>
    <source>
        <strain evidence="6">Hsosn_3</strain>
        <tissue evidence="6">Leaf</tissue>
    </source>
</reference>
<organism evidence="6 7">
    <name type="scientific">Heracleum sosnowskyi</name>
    <dbReference type="NCBI Taxonomy" id="360622"/>
    <lineage>
        <taxon>Eukaryota</taxon>
        <taxon>Viridiplantae</taxon>
        <taxon>Streptophyta</taxon>
        <taxon>Embryophyta</taxon>
        <taxon>Tracheophyta</taxon>
        <taxon>Spermatophyta</taxon>
        <taxon>Magnoliopsida</taxon>
        <taxon>eudicotyledons</taxon>
        <taxon>Gunneridae</taxon>
        <taxon>Pentapetalae</taxon>
        <taxon>asterids</taxon>
        <taxon>campanulids</taxon>
        <taxon>Apiales</taxon>
        <taxon>Apiaceae</taxon>
        <taxon>Apioideae</taxon>
        <taxon>apioid superclade</taxon>
        <taxon>Tordylieae</taxon>
        <taxon>Tordyliinae</taxon>
        <taxon>Heracleum</taxon>
    </lineage>
</organism>
<accession>A0AAD8IF70</accession>
<dbReference type="PANTHER" id="PTHR47967">
    <property type="entry name" value="OS07G0603500 PROTEIN-RELATED"/>
    <property type="match status" value="1"/>
</dbReference>
<dbReference type="PANTHER" id="PTHR47967:SF23">
    <property type="entry name" value="OS04G0448300 PROTEIN"/>
    <property type="match status" value="1"/>
</dbReference>
<dbReference type="InterPro" id="IPR001969">
    <property type="entry name" value="Aspartic_peptidase_AS"/>
</dbReference>
<evidence type="ECO:0000313" key="7">
    <source>
        <dbReference type="Proteomes" id="UP001237642"/>
    </source>
</evidence>
<feature type="signal peptide" evidence="4">
    <location>
        <begin position="1"/>
        <end position="26"/>
    </location>
</feature>
<gene>
    <name evidence="6" type="ORF">POM88_022071</name>
</gene>
<evidence type="ECO:0000313" key="6">
    <source>
        <dbReference type="EMBL" id="KAK1384336.1"/>
    </source>
</evidence>
<keyword evidence="7" id="KW-1185">Reference proteome</keyword>
<dbReference type="Pfam" id="PF14543">
    <property type="entry name" value="TAXi_N"/>
    <property type="match status" value="1"/>
</dbReference>
<keyword evidence="4" id="KW-0732">Signal</keyword>